<gene>
    <name evidence="1" type="ORF">ACFO3N_18000</name>
</gene>
<name>A0ABV8ZIZ5_9FLAO</name>
<dbReference type="EMBL" id="JBHSFY010000012">
    <property type="protein sequence ID" value="MFC4478974.1"/>
    <property type="molecule type" value="Genomic_DNA"/>
</dbReference>
<protein>
    <submittedName>
        <fullName evidence="1">Uncharacterized protein</fullName>
    </submittedName>
</protein>
<organism evidence="1 2">
    <name type="scientific">Flavobacterium chungangensis</name>
    <dbReference type="NCBI Taxonomy" id="2708132"/>
    <lineage>
        <taxon>Bacteria</taxon>
        <taxon>Pseudomonadati</taxon>
        <taxon>Bacteroidota</taxon>
        <taxon>Flavobacteriia</taxon>
        <taxon>Flavobacteriales</taxon>
        <taxon>Flavobacteriaceae</taxon>
        <taxon>Flavobacterium</taxon>
    </lineage>
</organism>
<sequence length="233" mass="26832">MDIIGISKNVMDNVERLDDIIDAYFEPVKDLTDTAADVFAPIKAIHSLYTFNKKRKFKKFLKSYAGSLHDHGLTDFKDVDKLKDYLKNERNFDFLSNTIENAINSKSIYGAMILGYYAGQILAEGKKINYKDLIIIEGVKDLNDIELSCFARIYSRADLSKMVLFAELDLGAFKFFSKLTIDKLLQLRFIIKDHNIYHGSSISYNFTSTDIAEDVYFLLRDIGIESELLDYEY</sequence>
<reference evidence="2" key="1">
    <citation type="journal article" date="2019" name="Int. J. Syst. Evol. Microbiol.">
        <title>The Global Catalogue of Microorganisms (GCM) 10K type strain sequencing project: providing services to taxonomists for standard genome sequencing and annotation.</title>
        <authorList>
            <consortium name="The Broad Institute Genomics Platform"/>
            <consortium name="The Broad Institute Genome Sequencing Center for Infectious Disease"/>
            <person name="Wu L."/>
            <person name="Ma J."/>
        </authorList>
    </citation>
    <scope>NUCLEOTIDE SEQUENCE [LARGE SCALE GENOMIC DNA]</scope>
    <source>
        <strain evidence="2">NBRC 103627</strain>
    </source>
</reference>
<dbReference type="RefSeq" id="WP_379800037.1">
    <property type="nucleotide sequence ID" value="NZ_JBHSFY010000012.1"/>
</dbReference>
<evidence type="ECO:0000313" key="2">
    <source>
        <dbReference type="Proteomes" id="UP001596003"/>
    </source>
</evidence>
<evidence type="ECO:0000313" key="1">
    <source>
        <dbReference type="EMBL" id="MFC4478974.1"/>
    </source>
</evidence>
<dbReference type="Proteomes" id="UP001596003">
    <property type="component" value="Unassembled WGS sequence"/>
</dbReference>
<accession>A0ABV8ZIZ5</accession>
<proteinExistence type="predicted"/>
<comment type="caution">
    <text evidence="1">The sequence shown here is derived from an EMBL/GenBank/DDBJ whole genome shotgun (WGS) entry which is preliminary data.</text>
</comment>
<keyword evidence="2" id="KW-1185">Reference proteome</keyword>